<keyword evidence="1" id="KW-0732">Signal</keyword>
<reference evidence="2" key="1">
    <citation type="submission" date="2013-05" db="EMBL/GenBank/DDBJ databases">
        <authorList>
            <person name="Yim A.K.Y."/>
            <person name="Chan T.F."/>
            <person name="Ji K.M."/>
            <person name="Liu X.Y."/>
            <person name="Zhou J.W."/>
            <person name="Li R.Q."/>
            <person name="Yang K.Y."/>
            <person name="Li J."/>
            <person name="Li M."/>
            <person name="Law P.T.W."/>
            <person name="Wu Y.L."/>
            <person name="Cai Z.L."/>
            <person name="Qin H."/>
            <person name="Bao Y."/>
            <person name="Leung R.K.K."/>
            <person name="Ng P.K.S."/>
            <person name="Zou J."/>
            <person name="Zhong X.J."/>
            <person name="Ran P.X."/>
            <person name="Zhong N.S."/>
            <person name="Liu Z.G."/>
            <person name="Tsui S.K.W."/>
        </authorList>
    </citation>
    <scope>NUCLEOTIDE SEQUENCE</scope>
    <source>
        <strain evidence="2">Derf</strain>
        <tissue evidence="2">Whole organism</tissue>
    </source>
</reference>
<feature type="chain" id="PRO_5037126524" evidence="1">
    <location>
        <begin position="24"/>
        <end position="179"/>
    </location>
</feature>
<dbReference type="Proteomes" id="UP000790347">
    <property type="component" value="Unassembled WGS sequence"/>
</dbReference>
<evidence type="ECO:0000256" key="1">
    <source>
        <dbReference type="SAM" id="SignalP"/>
    </source>
</evidence>
<protein>
    <submittedName>
        <fullName evidence="2">Uncharacterized protein</fullName>
    </submittedName>
</protein>
<evidence type="ECO:0000313" key="3">
    <source>
        <dbReference type="Proteomes" id="UP000790347"/>
    </source>
</evidence>
<proteinExistence type="predicted"/>
<gene>
    <name evidence="2" type="ORF">DERF_006227</name>
</gene>
<accession>A0A922I5U1</accession>
<dbReference type="AlphaFoldDB" id="A0A922I5U1"/>
<dbReference type="EMBL" id="ASGP02000002">
    <property type="protein sequence ID" value="KAH9522661.1"/>
    <property type="molecule type" value="Genomic_DNA"/>
</dbReference>
<organism evidence="2 3">
    <name type="scientific">Dermatophagoides farinae</name>
    <name type="common">American house dust mite</name>
    <dbReference type="NCBI Taxonomy" id="6954"/>
    <lineage>
        <taxon>Eukaryota</taxon>
        <taxon>Metazoa</taxon>
        <taxon>Ecdysozoa</taxon>
        <taxon>Arthropoda</taxon>
        <taxon>Chelicerata</taxon>
        <taxon>Arachnida</taxon>
        <taxon>Acari</taxon>
        <taxon>Acariformes</taxon>
        <taxon>Sarcoptiformes</taxon>
        <taxon>Astigmata</taxon>
        <taxon>Psoroptidia</taxon>
        <taxon>Analgoidea</taxon>
        <taxon>Pyroglyphidae</taxon>
        <taxon>Dermatophagoidinae</taxon>
        <taxon>Dermatophagoides</taxon>
    </lineage>
</organism>
<evidence type="ECO:0000313" key="2">
    <source>
        <dbReference type="EMBL" id="KAH9522661.1"/>
    </source>
</evidence>
<sequence>MYYYSIIFHCLLLIIISLKIIDAHHGHDHFINNNDKNSSSKSNNIKFWDDVEKPTNDEFRQCYFHISGGEWTCWLEPLRQYELDFNQLTWPTTYRTCCATWKWEQCLQRIMMKEPNCQQDDVRKYFHQIHERIVNGCIRWPANSHECQNGGGGGSTIVNNQNRSLLFIMMTIIVILFSA</sequence>
<feature type="signal peptide" evidence="1">
    <location>
        <begin position="1"/>
        <end position="23"/>
    </location>
</feature>
<name>A0A922I5U1_DERFA</name>
<comment type="caution">
    <text evidence="2">The sequence shown here is derived from an EMBL/GenBank/DDBJ whole genome shotgun (WGS) entry which is preliminary data.</text>
</comment>
<keyword evidence="3" id="KW-1185">Reference proteome</keyword>
<reference evidence="2" key="2">
    <citation type="journal article" date="2022" name="Res Sq">
        <title>Comparative Genomics Reveals Insights into the Divergent Evolution of Astigmatic Mites and Household Pest Adaptations.</title>
        <authorList>
            <person name="Xiong Q."/>
            <person name="Wan A.T.-Y."/>
            <person name="Liu X.-Y."/>
            <person name="Fung C.S.-H."/>
            <person name="Xiao X."/>
            <person name="Malainual N."/>
            <person name="Hou J."/>
            <person name="Wang L."/>
            <person name="Wang M."/>
            <person name="Yang K."/>
            <person name="Cui Y."/>
            <person name="Leung E."/>
            <person name="Nong W."/>
            <person name="Shin S.-K."/>
            <person name="Au S."/>
            <person name="Jeong K.Y."/>
            <person name="Chew F.T."/>
            <person name="Hui J."/>
            <person name="Leung T.F."/>
            <person name="Tungtrongchitr A."/>
            <person name="Zhong N."/>
            <person name="Liu Z."/>
            <person name="Tsui S."/>
        </authorList>
    </citation>
    <scope>NUCLEOTIDE SEQUENCE</scope>
    <source>
        <strain evidence="2">Derf</strain>
        <tissue evidence="2">Whole organism</tissue>
    </source>
</reference>